<dbReference type="PANTHER" id="PTHR46268:SF6">
    <property type="entry name" value="UNIVERSAL STRESS PROTEIN UP12"/>
    <property type="match status" value="1"/>
</dbReference>
<reference evidence="4" key="1">
    <citation type="submission" date="2015-09" db="EMBL/GenBank/DDBJ databases">
        <authorList>
            <person name="Graham D.E."/>
            <person name="Mahan K.M."/>
            <person name="Klingeman D.M."/>
            <person name="Fida T."/>
            <person name="Giannone R.J."/>
            <person name="Hettich R.L."/>
            <person name="Parry R.J."/>
            <person name="Spain J.C."/>
        </authorList>
    </citation>
    <scope>NUCLEOTIDE SEQUENCE [LARGE SCALE GENOMIC DNA]</scope>
    <source>
        <strain evidence="4">JCM 4701</strain>
    </source>
</reference>
<name>A0A2N8P963_STRNR</name>
<dbReference type="Pfam" id="PF00582">
    <property type="entry name" value="Usp"/>
    <property type="match status" value="2"/>
</dbReference>
<evidence type="ECO:0000313" key="4">
    <source>
        <dbReference type="Proteomes" id="UP000236047"/>
    </source>
</evidence>
<feature type="domain" description="UspA" evidence="2">
    <location>
        <begin position="4"/>
        <end position="137"/>
    </location>
</feature>
<proteinExistence type="inferred from homology"/>
<dbReference type="Gene3D" id="3.40.50.620">
    <property type="entry name" value="HUPs"/>
    <property type="match status" value="2"/>
</dbReference>
<dbReference type="RefSeq" id="WP_102925231.1">
    <property type="nucleotide sequence ID" value="NZ_LJSN01000003.1"/>
</dbReference>
<organism evidence="3 4">
    <name type="scientific">Streptomyces noursei</name>
    <name type="common">Streptomyces albulus</name>
    <dbReference type="NCBI Taxonomy" id="1971"/>
    <lineage>
        <taxon>Bacteria</taxon>
        <taxon>Bacillati</taxon>
        <taxon>Actinomycetota</taxon>
        <taxon>Actinomycetes</taxon>
        <taxon>Kitasatosporales</taxon>
        <taxon>Streptomycetaceae</taxon>
        <taxon>Streptomyces</taxon>
    </lineage>
</organism>
<dbReference type="Proteomes" id="UP000236047">
    <property type="component" value="Unassembled WGS sequence"/>
</dbReference>
<protein>
    <recommendedName>
        <fullName evidence="2">UspA domain-containing protein</fullName>
    </recommendedName>
</protein>
<comment type="similarity">
    <text evidence="1">Belongs to the universal stress protein A family.</text>
</comment>
<dbReference type="PRINTS" id="PR01438">
    <property type="entry name" value="UNVRSLSTRESS"/>
</dbReference>
<gene>
    <name evidence="3" type="ORF">AOB60_25205</name>
</gene>
<feature type="domain" description="UspA" evidence="2">
    <location>
        <begin position="154"/>
        <end position="287"/>
    </location>
</feature>
<dbReference type="AlphaFoldDB" id="A0A2N8P963"/>
<evidence type="ECO:0000256" key="1">
    <source>
        <dbReference type="ARBA" id="ARBA00008791"/>
    </source>
</evidence>
<sequence>MQDVVTVGVDGTPEATAAVLWAAREAELRRARLRLLHAWVLLAPEPEPGTAPEDDQNYWPHRIVGDARDAVRDHHPDLPVDEALVAKDPLAALEEAADQSSLLVLGSRDLGALARYTMGEMGLQVVAHTRTPTVLVRARPGASEPAPDAPVTAGLSLHEPCEALLAFAFESAARRGVPLRVVHGRRLPSYAYNRGGGVEPVAAQQAATDARQELLAALRPWQERFPEVAVDGRVEVESPTRAVLRDAADAALLVVGRRHKLRFPAPRIGHVVQAAVHHAPCPVAIVPHE</sequence>
<accession>A0A2N8P963</accession>
<dbReference type="InterPro" id="IPR006016">
    <property type="entry name" value="UspA"/>
</dbReference>
<dbReference type="EMBL" id="LJSN01000003">
    <property type="protein sequence ID" value="PNE37583.1"/>
    <property type="molecule type" value="Genomic_DNA"/>
</dbReference>
<dbReference type="InterPro" id="IPR014729">
    <property type="entry name" value="Rossmann-like_a/b/a_fold"/>
</dbReference>
<evidence type="ECO:0000313" key="3">
    <source>
        <dbReference type="EMBL" id="PNE37583.1"/>
    </source>
</evidence>
<comment type="caution">
    <text evidence="3">The sequence shown here is derived from an EMBL/GenBank/DDBJ whole genome shotgun (WGS) entry which is preliminary data.</text>
</comment>
<keyword evidence="4" id="KW-1185">Reference proteome</keyword>
<dbReference type="InterPro" id="IPR006015">
    <property type="entry name" value="Universal_stress_UspA"/>
</dbReference>
<dbReference type="PANTHER" id="PTHR46268">
    <property type="entry name" value="STRESS RESPONSE PROTEIN NHAX"/>
    <property type="match status" value="1"/>
</dbReference>
<dbReference type="SUPFAM" id="SSF52402">
    <property type="entry name" value="Adenine nucleotide alpha hydrolases-like"/>
    <property type="match status" value="2"/>
</dbReference>
<evidence type="ECO:0000259" key="2">
    <source>
        <dbReference type="Pfam" id="PF00582"/>
    </source>
</evidence>